<proteinExistence type="predicted"/>
<evidence type="ECO:0000313" key="2">
    <source>
        <dbReference type="Proteomes" id="UP000285278"/>
    </source>
</evidence>
<dbReference type="EMBL" id="QXJK01000005">
    <property type="protein sequence ID" value="RIX34893.1"/>
    <property type="molecule type" value="Genomic_DNA"/>
</dbReference>
<dbReference type="RefSeq" id="WP_119664749.1">
    <property type="nucleotide sequence ID" value="NZ_QXJK01000005.1"/>
</dbReference>
<protein>
    <submittedName>
        <fullName evidence="1">Uncharacterized protein</fullName>
    </submittedName>
</protein>
<organism evidence="1 2">
    <name type="scientific">Corynebacterium falsenii</name>
    <dbReference type="NCBI Taxonomy" id="108486"/>
    <lineage>
        <taxon>Bacteria</taxon>
        <taxon>Bacillati</taxon>
        <taxon>Actinomycetota</taxon>
        <taxon>Actinomycetes</taxon>
        <taxon>Mycobacteriales</taxon>
        <taxon>Corynebacteriaceae</taxon>
        <taxon>Corynebacterium</taxon>
    </lineage>
</organism>
<dbReference type="AlphaFoldDB" id="A0A418Q6Z4"/>
<evidence type="ECO:0000313" key="1">
    <source>
        <dbReference type="EMBL" id="RIX34893.1"/>
    </source>
</evidence>
<comment type="caution">
    <text evidence="1">The sequence shown here is derived from an EMBL/GenBank/DDBJ whole genome shotgun (WGS) entry which is preliminary data.</text>
</comment>
<gene>
    <name evidence="1" type="ORF">D3M95_06205</name>
</gene>
<dbReference type="Proteomes" id="UP000285278">
    <property type="component" value="Unassembled WGS sequence"/>
</dbReference>
<keyword evidence="2" id="KW-1185">Reference proteome</keyword>
<accession>A0A418Q6Z4</accession>
<sequence length="66" mass="7395">MSDTYPILREFLLNEYFLKDGDVQAPGTLLINESPITRVVHDIRKIPHADTIAPEDGMPDCAEPKS</sequence>
<name>A0A418Q6Z4_9CORY</name>
<reference evidence="1 2" key="1">
    <citation type="submission" date="2018-09" db="EMBL/GenBank/DDBJ databases">
        <title>Optimization and identification of Corynebacterium falsenii FN1-14 from fish paste.</title>
        <authorList>
            <person name="Daroonpunt R."/>
            <person name="Tanasupawat S."/>
        </authorList>
    </citation>
    <scope>NUCLEOTIDE SEQUENCE [LARGE SCALE GENOMIC DNA]</scope>
    <source>
        <strain evidence="1 2">FN1-14</strain>
    </source>
</reference>